<dbReference type="NCBIfam" id="TIGR03083">
    <property type="entry name" value="maleylpyruvate isomerase family mycothiol-dependent enzyme"/>
    <property type="match status" value="1"/>
</dbReference>
<dbReference type="Pfam" id="PF11716">
    <property type="entry name" value="MDMPI_N"/>
    <property type="match status" value="1"/>
</dbReference>
<protein>
    <submittedName>
        <fullName evidence="3">Maleylpyruvate isomerase family mycothiol-dependent enzyme</fullName>
    </submittedName>
</protein>
<organism evidence="3 4">
    <name type="scientific">Nonomuraea guangzhouensis</name>
    <dbReference type="NCBI Taxonomy" id="1291555"/>
    <lineage>
        <taxon>Bacteria</taxon>
        <taxon>Bacillati</taxon>
        <taxon>Actinomycetota</taxon>
        <taxon>Actinomycetes</taxon>
        <taxon>Streptosporangiales</taxon>
        <taxon>Streptosporangiaceae</taxon>
        <taxon>Nonomuraea</taxon>
    </lineage>
</organism>
<dbReference type="RefSeq" id="WP_219531200.1">
    <property type="nucleotide sequence ID" value="NZ_JAHKRM010000010.1"/>
</dbReference>
<dbReference type="GO" id="GO:0016853">
    <property type="term" value="F:isomerase activity"/>
    <property type="evidence" value="ECO:0007669"/>
    <property type="project" value="UniProtKB-KW"/>
</dbReference>
<dbReference type="PANTHER" id="PTHR40758">
    <property type="entry name" value="CONSERVED PROTEIN"/>
    <property type="match status" value="1"/>
</dbReference>
<evidence type="ECO:0000259" key="2">
    <source>
        <dbReference type="Pfam" id="PF11716"/>
    </source>
</evidence>
<dbReference type="InterPro" id="IPR024344">
    <property type="entry name" value="MDMPI_metal-binding"/>
</dbReference>
<dbReference type="InterPro" id="IPR017517">
    <property type="entry name" value="Maleyloyr_isom"/>
</dbReference>
<gene>
    <name evidence="3" type="ORF">ACFSJ0_13925</name>
</gene>
<sequence length="245" mass="26496">MTDYCSLVESETARLAELATGADPAAPVPPCPGWTLADLITHVGSLHRWVLHIVETRRQEPIWPHQVPNGLAEGQRGDPAWLVAGARELVATLRATDPDTPVWAWGGDRRAGWWARRMLFELVIHRCDAELAVGVAPVVAAPIAIDGIEELLDSLPHASWVTKQLAELGAEGATIHLHAGDGEWTLTQGPAGRITWARGHAKGDVAVQAPVSDLLLMLYGRRSPDGLTVHGDRAFLDRWLTAASL</sequence>
<dbReference type="EMBL" id="JBHUCM010000012">
    <property type="protein sequence ID" value="MFD1538146.1"/>
    <property type="molecule type" value="Genomic_DNA"/>
</dbReference>
<accession>A0ABW4G6L6</accession>
<proteinExistence type="predicted"/>
<keyword evidence="4" id="KW-1185">Reference proteome</keyword>
<name>A0ABW4G6L6_9ACTN</name>
<dbReference type="PANTHER" id="PTHR40758:SF1">
    <property type="entry name" value="CONSERVED PROTEIN"/>
    <property type="match status" value="1"/>
</dbReference>
<keyword evidence="3" id="KW-0413">Isomerase</keyword>
<comment type="caution">
    <text evidence="3">The sequence shown here is derived from an EMBL/GenBank/DDBJ whole genome shotgun (WGS) entry which is preliminary data.</text>
</comment>
<dbReference type="Pfam" id="PF07398">
    <property type="entry name" value="MDMPI_C"/>
    <property type="match status" value="1"/>
</dbReference>
<evidence type="ECO:0000313" key="4">
    <source>
        <dbReference type="Proteomes" id="UP001597097"/>
    </source>
</evidence>
<evidence type="ECO:0000313" key="3">
    <source>
        <dbReference type="EMBL" id="MFD1538146.1"/>
    </source>
</evidence>
<dbReference type="Proteomes" id="UP001597097">
    <property type="component" value="Unassembled WGS sequence"/>
</dbReference>
<feature type="domain" description="Mycothiol-dependent maleylpyruvate isomerase metal-binding" evidence="2">
    <location>
        <begin position="10"/>
        <end position="129"/>
    </location>
</feature>
<evidence type="ECO:0000259" key="1">
    <source>
        <dbReference type="Pfam" id="PF07398"/>
    </source>
</evidence>
<reference evidence="4" key="1">
    <citation type="journal article" date="2019" name="Int. J. Syst. Evol. Microbiol.">
        <title>The Global Catalogue of Microorganisms (GCM) 10K type strain sequencing project: providing services to taxonomists for standard genome sequencing and annotation.</title>
        <authorList>
            <consortium name="The Broad Institute Genomics Platform"/>
            <consortium name="The Broad Institute Genome Sequencing Center for Infectious Disease"/>
            <person name="Wu L."/>
            <person name="Ma J."/>
        </authorList>
    </citation>
    <scope>NUCLEOTIDE SEQUENCE [LARGE SCALE GENOMIC DNA]</scope>
    <source>
        <strain evidence="4">CGMCC 1.15399</strain>
    </source>
</reference>
<feature type="domain" description="MDMPI C-terminal" evidence="1">
    <location>
        <begin position="143"/>
        <end position="238"/>
    </location>
</feature>
<dbReference type="InterPro" id="IPR010872">
    <property type="entry name" value="MDMPI_C-term_domain"/>
</dbReference>